<name>A0A3Q9ITQ2_9BACT</name>
<dbReference type="Pfam" id="PF00085">
    <property type="entry name" value="Thioredoxin"/>
    <property type="match status" value="1"/>
</dbReference>
<dbReference type="PROSITE" id="PS51352">
    <property type="entry name" value="THIOREDOXIN_2"/>
    <property type="match status" value="1"/>
</dbReference>
<dbReference type="EMBL" id="CP032819">
    <property type="protein sequence ID" value="AZS30673.1"/>
    <property type="molecule type" value="Genomic_DNA"/>
</dbReference>
<gene>
    <name evidence="5" type="ORF">D8S85_14720</name>
</gene>
<evidence type="ECO:0000313" key="5">
    <source>
        <dbReference type="EMBL" id="AZS30673.1"/>
    </source>
</evidence>
<accession>A0A3Q9ITQ2</accession>
<dbReference type="PANTHER" id="PTHR45663">
    <property type="entry name" value="GEO12009P1"/>
    <property type="match status" value="1"/>
</dbReference>
<organism evidence="5 6">
    <name type="scientific">Butyricimonas faecalis</name>
    <dbReference type="NCBI Taxonomy" id="2093856"/>
    <lineage>
        <taxon>Bacteria</taxon>
        <taxon>Pseudomonadati</taxon>
        <taxon>Bacteroidota</taxon>
        <taxon>Bacteroidia</taxon>
        <taxon>Bacteroidales</taxon>
        <taxon>Odoribacteraceae</taxon>
        <taxon>Butyricimonas</taxon>
    </lineage>
</organism>
<dbReference type="PANTHER" id="PTHR45663:SF15">
    <property type="entry name" value="THIOREDOXIN Y1, CHLOROPLASTIC"/>
    <property type="match status" value="1"/>
</dbReference>
<feature type="domain" description="Thioredoxin" evidence="4">
    <location>
        <begin position="7"/>
        <end position="134"/>
    </location>
</feature>
<dbReference type="InterPro" id="IPR036249">
    <property type="entry name" value="Thioredoxin-like_sf"/>
</dbReference>
<dbReference type="KEGG" id="buy:D8S85_14720"/>
<evidence type="ECO:0000313" key="6">
    <source>
        <dbReference type="Proteomes" id="UP000270673"/>
    </source>
</evidence>
<sequence length="361" mass="41141">MKKFVSLFTGMLMIVSVFAQTNFQELTLEKALEKAKSEHKKVFVDCYTSWCGPCKMMAEKVLPLKEVGEYMNERFVCIKVDMEKGEGPDLARKYKVTAYPTFLVLQTDGSLMQRVVGGTLDGKEFIQKVDAAFDENSAANLEAEYVAGNREMNFLLKYTKALITACDLDKAKAVAQDIIGSLEDSQKCTEPYWFIYEDISLSPMGSGNMNYFLKHTEQFREGVGVEKVDKKLVSLFDLQLEEIIRGKNTTATLADVEDIQKTLDAYKLTGQDYLYEYIELIKGMKMGNTDKVLEMCKRVFPKMADEKIAYLYFMPILSLKGKWNDKQKEELDTLTEQLAEQVEMSTLKASLRNFKTAIARL</sequence>
<protein>
    <submittedName>
        <fullName evidence="5">Thioredoxin</fullName>
    </submittedName>
</protein>
<evidence type="ECO:0000259" key="4">
    <source>
        <dbReference type="PROSITE" id="PS51352"/>
    </source>
</evidence>
<evidence type="ECO:0000256" key="2">
    <source>
        <dbReference type="ARBA" id="ARBA00023284"/>
    </source>
</evidence>
<dbReference type="AlphaFoldDB" id="A0A3Q9ITQ2"/>
<dbReference type="PROSITE" id="PS00194">
    <property type="entry name" value="THIOREDOXIN_1"/>
    <property type="match status" value="1"/>
</dbReference>
<dbReference type="SUPFAM" id="SSF52833">
    <property type="entry name" value="Thioredoxin-like"/>
    <property type="match status" value="1"/>
</dbReference>
<dbReference type="InterPro" id="IPR013766">
    <property type="entry name" value="Thioredoxin_domain"/>
</dbReference>
<dbReference type="Proteomes" id="UP000270673">
    <property type="component" value="Chromosome"/>
</dbReference>
<feature type="signal peptide" evidence="3">
    <location>
        <begin position="1"/>
        <end position="19"/>
    </location>
</feature>
<feature type="chain" id="PRO_5018572751" evidence="3">
    <location>
        <begin position="20"/>
        <end position="361"/>
    </location>
</feature>
<dbReference type="InterPro" id="IPR017937">
    <property type="entry name" value="Thioredoxin_CS"/>
</dbReference>
<reference evidence="5 6" key="1">
    <citation type="submission" date="2018-10" db="EMBL/GenBank/DDBJ databases">
        <title>Butyricimonas faecalis sp. nov., isolated from human faeces and emended description of the genus Butyricimonas.</title>
        <authorList>
            <person name="Le Roy T."/>
            <person name="Van der Smissen P."/>
            <person name="Paquot A."/>
            <person name="Delzenne N."/>
            <person name="Muccioli G."/>
            <person name="Collet J.-F."/>
            <person name="Cani P.D."/>
        </authorList>
    </citation>
    <scope>NUCLEOTIDE SEQUENCE [LARGE SCALE GENOMIC DNA]</scope>
    <source>
        <strain evidence="5 6">H184</strain>
    </source>
</reference>
<dbReference type="GO" id="GO:0005737">
    <property type="term" value="C:cytoplasm"/>
    <property type="evidence" value="ECO:0007669"/>
    <property type="project" value="TreeGrafter"/>
</dbReference>
<proteinExistence type="predicted"/>
<dbReference type="OrthoDB" id="1099736at2"/>
<dbReference type="RefSeq" id="WP_106481328.1">
    <property type="nucleotide sequence ID" value="NZ_CP032819.1"/>
</dbReference>
<keyword evidence="1" id="KW-1015">Disulfide bond</keyword>
<keyword evidence="2" id="KW-0676">Redox-active center</keyword>
<evidence type="ECO:0000256" key="3">
    <source>
        <dbReference type="SAM" id="SignalP"/>
    </source>
</evidence>
<dbReference type="CDD" id="cd02947">
    <property type="entry name" value="TRX_family"/>
    <property type="match status" value="1"/>
</dbReference>
<keyword evidence="3" id="KW-0732">Signal</keyword>
<dbReference type="GO" id="GO:0015035">
    <property type="term" value="F:protein-disulfide reductase activity"/>
    <property type="evidence" value="ECO:0007669"/>
    <property type="project" value="TreeGrafter"/>
</dbReference>
<dbReference type="Gene3D" id="3.40.30.10">
    <property type="entry name" value="Glutaredoxin"/>
    <property type="match status" value="1"/>
</dbReference>
<evidence type="ECO:0000256" key="1">
    <source>
        <dbReference type="ARBA" id="ARBA00023157"/>
    </source>
</evidence>
<keyword evidence="6" id="KW-1185">Reference proteome</keyword>